<dbReference type="SUPFAM" id="SSF53335">
    <property type="entry name" value="S-adenosyl-L-methionine-dependent methyltransferases"/>
    <property type="match status" value="1"/>
</dbReference>
<dbReference type="RefSeq" id="WP_308992665.1">
    <property type="nucleotide sequence ID" value="NZ_CP155618.1"/>
</dbReference>
<gene>
    <name evidence="1" type="ORF">QLS71_012985</name>
</gene>
<dbReference type="AlphaFoldDB" id="A0AAU7EDR6"/>
<dbReference type="Gene3D" id="3.40.50.150">
    <property type="entry name" value="Vaccinia Virus protein VP39"/>
    <property type="match status" value="1"/>
</dbReference>
<keyword evidence="1" id="KW-0808">Transferase</keyword>
<organism evidence="1 2">
    <name type="scientific">Mariniflexile litorale</name>
    <dbReference type="NCBI Taxonomy" id="3045158"/>
    <lineage>
        <taxon>Bacteria</taxon>
        <taxon>Pseudomonadati</taxon>
        <taxon>Bacteroidota</taxon>
        <taxon>Flavobacteriia</taxon>
        <taxon>Flavobacteriales</taxon>
        <taxon>Flavobacteriaceae</taxon>
        <taxon>Mariniflexile</taxon>
    </lineage>
</organism>
<keyword evidence="2" id="KW-1185">Reference proteome</keyword>
<dbReference type="CDD" id="cd02440">
    <property type="entry name" value="AdoMet_MTases"/>
    <property type="match status" value="1"/>
</dbReference>
<dbReference type="InterPro" id="IPR029063">
    <property type="entry name" value="SAM-dependent_MTases_sf"/>
</dbReference>
<sequence>MNKKINKLLSYFGVKLIRIKNKPNLAKEIVVESSGATLNSTVQEPYNQLPFSGEALEKLIASFNFQTVLDIGSGEGKHSDVLKARGKKVTSIDFGNSIYFDKRTDNHTCIVGDYYTYNFEEPFDAIWASHVLEHQPNPNLFLKKIFSDLKEGGVLAITVPPLKHEIVGGHVTLWNAGLLLYQLVMAGFNCKDVFIKSYGYNISVILNKKSIDKYPDLSYDSGDILKMKDFFPSGFGEPFDGDIKELNWK</sequence>
<dbReference type="EMBL" id="CP155618">
    <property type="protein sequence ID" value="XBL13233.1"/>
    <property type="molecule type" value="Genomic_DNA"/>
</dbReference>
<keyword evidence="1" id="KW-0489">Methyltransferase</keyword>
<evidence type="ECO:0000313" key="2">
    <source>
        <dbReference type="Proteomes" id="UP001224325"/>
    </source>
</evidence>
<proteinExistence type="predicted"/>
<dbReference type="GO" id="GO:0032259">
    <property type="term" value="P:methylation"/>
    <property type="evidence" value="ECO:0007669"/>
    <property type="project" value="UniProtKB-KW"/>
</dbReference>
<name>A0AAU7EDR6_9FLAO</name>
<dbReference type="Pfam" id="PF13489">
    <property type="entry name" value="Methyltransf_23"/>
    <property type="match status" value="1"/>
</dbReference>
<dbReference type="GO" id="GO:0008168">
    <property type="term" value="F:methyltransferase activity"/>
    <property type="evidence" value="ECO:0007669"/>
    <property type="project" value="UniProtKB-KW"/>
</dbReference>
<dbReference type="PANTHER" id="PTHR43861">
    <property type="entry name" value="TRANS-ACONITATE 2-METHYLTRANSFERASE-RELATED"/>
    <property type="match status" value="1"/>
</dbReference>
<reference evidence="1" key="1">
    <citation type="submission" date="2024-04" db="EMBL/GenBank/DDBJ databases">
        <title>Mariniflexile litorale, isolated from the shallow sediments of the Sea of Japan.</title>
        <authorList>
            <person name="Romanenko L."/>
            <person name="Isaeva M."/>
        </authorList>
    </citation>
    <scope>NUCLEOTIDE SEQUENCE [LARGE SCALE GENOMIC DNA]</scope>
    <source>
        <strain evidence="1">KMM 9835</strain>
    </source>
</reference>
<protein>
    <submittedName>
        <fullName evidence="1">Class I SAM-dependent methyltransferase</fullName>
    </submittedName>
</protein>
<dbReference type="KEGG" id="mlil:QLS71_012985"/>
<accession>A0AAU7EDR6</accession>
<dbReference type="Proteomes" id="UP001224325">
    <property type="component" value="Chromosome"/>
</dbReference>
<evidence type="ECO:0000313" key="1">
    <source>
        <dbReference type="EMBL" id="XBL13233.1"/>
    </source>
</evidence>